<dbReference type="GO" id="GO:0006779">
    <property type="term" value="P:porphyrin-containing compound biosynthetic process"/>
    <property type="evidence" value="ECO:0007669"/>
    <property type="project" value="InterPro"/>
</dbReference>
<dbReference type="AlphaFoldDB" id="A0A7V4TIU1"/>
<dbReference type="PANTHER" id="PTHR47099:SF1">
    <property type="entry name" value="METHYLCOBAMIDE:COM METHYLTRANSFERASE MTBA"/>
    <property type="match status" value="1"/>
</dbReference>
<evidence type="ECO:0000259" key="1">
    <source>
        <dbReference type="Pfam" id="PF01208"/>
    </source>
</evidence>
<proteinExistence type="predicted"/>
<dbReference type="GO" id="GO:0004853">
    <property type="term" value="F:uroporphyrinogen decarboxylase activity"/>
    <property type="evidence" value="ECO:0007669"/>
    <property type="project" value="InterPro"/>
</dbReference>
<dbReference type="EMBL" id="DTIY01000076">
    <property type="protein sequence ID" value="HGY40059.1"/>
    <property type="molecule type" value="Genomic_DNA"/>
</dbReference>
<dbReference type="SUPFAM" id="SSF51726">
    <property type="entry name" value="UROD/MetE-like"/>
    <property type="match status" value="1"/>
</dbReference>
<sequence length="346" mass="39329">MTPKERVLCALAFADTDIVPYQVDFTIPAREKMSAYLSDPDFLEKLGNHLAYVKAIPPSGLREVAPGFVQDEWGVVWNRTIDPDIGNPIPVLSRPSLSGYRFPDPTDPLRYAHIPGFVERHQDTFKLLRETYTLFERAWSLRGMEEFLSDMIMHQDFVEDLLDAITSFHLEVIDRALDLGLDGVLFGDDWGWQGGLIMGPKLWRKYIKPRMAEMIALVRKKGKKTFLHCCGKVQEIFPDLVEIGLHVFNPFQPEVMDIFALKEEYQGKLAFWGGISIQRLLPFGTPEEVRRETCQILARLGDGGGYIAAPSHALPRDIPCENIAALLEVLMNQKGDGRFLRQSPRE</sequence>
<name>A0A7V4TIU1_9BACT</name>
<dbReference type="PANTHER" id="PTHR47099">
    <property type="entry name" value="METHYLCOBAMIDE:COM METHYLTRANSFERASE MTBA"/>
    <property type="match status" value="1"/>
</dbReference>
<dbReference type="InterPro" id="IPR000257">
    <property type="entry name" value="Uroporphyrinogen_deCOase"/>
</dbReference>
<evidence type="ECO:0000313" key="2">
    <source>
        <dbReference type="EMBL" id="HGY40059.1"/>
    </source>
</evidence>
<comment type="caution">
    <text evidence="2">The sequence shown here is derived from an EMBL/GenBank/DDBJ whole genome shotgun (WGS) entry which is preliminary data.</text>
</comment>
<accession>A0A7V4TIU1</accession>
<feature type="domain" description="Uroporphyrinogen decarboxylase (URO-D)" evidence="1">
    <location>
        <begin position="141"/>
        <end position="329"/>
    </location>
</feature>
<dbReference type="Gene3D" id="3.20.20.210">
    <property type="match status" value="1"/>
</dbReference>
<dbReference type="InterPro" id="IPR038071">
    <property type="entry name" value="UROD/MetE-like_sf"/>
</dbReference>
<dbReference type="InterPro" id="IPR052024">
    <property type="entry name" value="Methanogen_methyltrans"/>
</dbReference>
<reference evidence="2" key="1">
    <citation type="journal article" date="2020" name="mSystems">
        <title>Genome- and Community-Level Interaction Insights into Carbon Utilization and Element Cycling Functions of Hydrothermarchaeota in Hydrothermal Sediment.</title>
        <authorList>
            <person name="Zhou Z."/>
            <person name="Liu Y."/>
            <person name="Xu W."/>
            <person name="Pan J."/>
            <person name="Luo Z.H."/>
            <person name="Li M."/>
        </authorList>
    </citation>
    <scope>NUCLEOTIDE SEQUENCE [LARGE SCALE GENOMIC DNA]</scope>
    <source>
        <strain evidence="2">SpSt-82</strain>
    </source>
</reference>
<protein>
    <recommendedName>
        <fullName evidence="1">Uroporphyrinogen decarboxylase (URO-D) domain-containing protein</fullName>
    </recommendedName>
</protein>
<dbReference type="Pfam" id="PF01208">
    <property type="entry name" value="URO-D"/>
    <property type="match status" value="1"/>
</dbReference>
<organism evidence="2">
    <name type="scientific">Candidatus Caldatribacterium saccharofermentans</name>
    <dbReference type="NCBI Taxonomy" id="1454753"/>
    <lineage>
        <taxon>Bacteria</taxon>
        <taxon>Pseudomonadati</taxon>
        <taxon>Atribacterota</taxon>
        <taxon>Atribacteria</taxon>
        <taxon>Atribacterales</taxon>
        <taxon>Candidatus Caldatribacteriaceae</taxon>
        <taxon>Candidatus Caldatribacterium</taxon>
    </lineage>
</organism>
<gene>
    <name evidence="2" type="ORF">ENW11_09685</name>
</gene>